<evidence type="ECO:0000256" key="1">
    <source>
        <dbReference type="SAM" id="MobiDB-lite"/>
    </source>
</evidence>
<proteinExistence type="predicted"/>
<protein>
    <submittedName>
        <fullName evidence="2">Uncharacterized protein</fullName>
    </submittedName>
</protein>
<reference evidence="2 3" key="1">
    <citation type="journal article" date="2014" name="Genome Biol. Evol.">
        <title>Comparative genomics and transcriptomics analyses reveal divergent lifestyle features of nematode endoparasitic fungus Hirsutella minnesotensis.</title>
        <authorList>
            <person name="Lai Y."/>
            <person name="Liu K."/>
            <person name="Zhang X."/>
            <person name="Zhang X."/>
            <person name="Li K."/>
            <person name="Wang N."/>
            <person name="Shu C."/>
            <person name="Wu Y."/>
            <person name="Wang C."/>
            <person name="Bushley K.E."/>
            <person name="Xiang M."/>
            <person name="Liu X."/>
        </authorList>
    </citation>
    <scope>NUCLEOTIDE SEQUENCE [LARGE SCALE GENOMIC DNA]</scope>
    <source>
        <strain evidence="2 3">3608</strain>
    </source>
</reference>
<evidence type="ECO:0000313" key="3">
    <source>
        <dbReference type="Proteomes" id="UP000054481"/>
    </source>
</evidence>
<accession>A0A0F8A530</accession>
<organism evidence="2 3">
    <name type="scientific">Hirsutella minnesotensis 3608</name>
    <dbReference type="NCBI Taxonomy" id="1043627"/>
    <lineage>
        <taxon>Eukaryota</taxon>
        <taxon>Fungi</taxon>
        <taxon>Dikarya</taxon>
        <taxon>Ascomycota</taxon>
        <taxon>Pezizomycotina</taxon>
        <taxon>Sordariomycetes</taxon>
        <taxon>Hypocreomycetidae</taxon>
        <taxon>Hypocreales</taxon>
        <taxon>Ophiocordycipitaceae</taxon>
        <taxon>Hirsutella</taxon>
    </lineage>
</organism>
<feature type="compositionally biased region" description="Basic and acidic residues" evidence="1">
    <location>
        <begin position="31"/>
        <end position="41"/>
    </location>
</feature>
<sequence length="89" mass="10182">MMRSFFDSQKGDFSLELHGIAAYKGDAKLDRSAASDQYQHEHQHRHHGRAVEYESEDDEDPKAGVLAAKELPPRQARRSWWRGMACGLL</sequence>
<gene>
    <name evidence="2" type="ORF">HIM_05964</name>
</gene>
<name>A0A0F8A530_9HYPO</name>
<feature type="region of interest" description="Disordered" evidence="1">
    <location>
        <begin position="31"/>
        <end position="61"/>
    </location>
</feature>
<evidence type="ECO:0000313" key="2">
    <source>
        <dbReference type="EMBL" id="KJZ74614.1"/>
    </source>
</evidence>
<keyword evidence="3" id="KW-1185">Reference proteome</keyword>
<dbReference type="Proteomes" id="UP000054481">
    <property type="component" value="Unassembled WGS sequence"/>
</dbReference>
<dbReference type="AlphaFoldDB" id="A0A0F8A530"/>
<dbReference type="OrthoDB" id="426386at2759"/>
<dbReference type="EMBL" id="KQ030524">
    <property type="protein sequence ID" value="KJZ74614.1"/>
    <property type="molecule type" value="Genomic_DNA"/>
</dbReference>